<comment type="caution">
    <text evidence="14">The sequence shown here is derived from an EMBL/GenBank/DDBJ whole genome shotgun (WGS) entry which is preliminary data.</text>
</comment>
<dbReference type="OrthoDB" id="5624878at2"/>
<protein>
    <recommendedName>
        <fullName evidence="11">Z-ring associated protein G</fullName>
    </recommendedName>
    <alternativeName>
        <fullName evidence="12">Cell division protein ZapG</fullName>
    </alternativeName>
</protein>
<evidence type="ECO:0000256" key="13">
    <source>
        <dbReference type="SAM" id="MobiDB-lite"/>
    </source>
</evidence>
<evidence type="ECO:0000313" key="15">
    <source>
        <dbReference type="Proteomes" id="UP000636949"/>
    </source>
</evidence>
<dbReference type="PANTHER" id="PTHR39579:SF1">
    <property type="entry name" value="INNER MEMBRANE PROTEIN YHCB"/>
    <property type="match status" value="1"/>
</dbReference>
<organism evidence="14 15">
    <name type="scientific">Cysteiniphilum litorale</name>
    <dbReference type="NCBI Taxonomy" id="2056700"/>
    <lineage>
        <taxon>Bacteria</taxon>
        <taxon>Pseudomonadati</taxon>
        <taxon>Pseudomonadota</taxon>
        <taxon>Gammaproteobacteria</taxon>
        <taxon>Thiotrichales</taxon>
        <taxon>Fastidiosibacteraceae</taxon>
        <taxon>Cysteiniphilum</taxon>
    </lineage>
</organism>
<evidence type="ECO:0000256" key="7">
    <source>
        <dbReference type="ARBA" id="ARBA00022989"/>
    </source>
</evidence>
<reference evidence="14" key="2">
    <citation type="submission" date="2020-09" db="EMBL/GenBank/DDBJ databases">
        <authorList>
            <person name="Sun Q."/>
            <person name="Zhou Y."/>
        </authorList>
    </citation>
    <scope>NUCLEOTIDE SEQUENCE</scope>
    <source>
        <strain evidence="14">CGMCC 1.15758</strain>
    </source>
</reference>
<keyword evidence="3" id="KW-0997">Cell inner membrane</keyword>
<proteinExistence type="inferred from homology"/>
<keyword evidence="7" id="KW-1133">Transmembrane helix</keyword>
<evidence type="ECO:0000256" key="4">
    <source>
        <dbReference type="ARBA" id="ARBA00022618"/>
    </source>
</evidence>
<reference evidence="14" key="1">
    <citation type="journal article" date="2014" name="Int. J. Syst. Evol. Microbiol.">
        <title>Complete genome sequence of Corynebacterium casei LMG S-19264T (=DSM 44701T), isolated from a smear-ripened cheese.</title>
        <authorList>
            <consortium name="US DOE Joint Genome Institute (JGI-PGF)"/>
            <person name="Walter F."/>
            <person name="Albersmeier A."/>
            <person name="Kalinowski J."/>
            <person name="Ruckert C."/>
        </authorList>
    </citation>
    <scope>NUCLEOTIDE SEQUENCE</scope>
    <source>
        <strain evidence="14">CGMCC 1.15758</strain>
    </source>
</reference>
<evidence type="ECO:0000256" key="10">
    <source>
        <dbReference type="ARBA" id="ARBA00035657"/>
    </source>
</evidence>
<evidence type="ECO:0000256" key="6">
    <source>
        <dbReference type="ARBA" id="ARBA00022960"/>
    </source>
</evidence>
<evidence type="ECO:0000256" key="2">
    <source>
        <dbReference type="ARBA" id="ARBA00022475"/>
    </source>
</evidence>
<gene>
    <name evidence="14" type="ORF">GCM10010995_04300</name>
</gene>
<dbReference type="GO" id="GO:0005886">
    <property type="term" value="C:plasma membrane"/>
    <property type="evidence" value="ECO:0007669"/>
    <property type="project" value="UniProtKB-SubCell"/>
</dbReference>
<evidence type="ECO:0000256" key="12">
    <source>
        <dbReference type="ARBA" id="ARBA00035727"/>
    </source>
</evidence>
<comment type="similarity">
    <text evidence="10">Belongs to the ZapG family.</text>
</comment>
<evidence type="ECO:0000256" key="1">
    <source>
        <dbReference type="ARBA" id="ARBA00004377"/>
    </source>
</evidence>
<dbReference type="EMBL" id="BMJS01000002">
    <property type="protein sequence ID" value="GGF90139.1"/>
    <property type="molecule type" value="Genomic_DNA"/>
</dbReference>
<dbReference type="InterPro" id="IPR009386">
    <property type="entry name" value="ZapG-like"/>
</dbReference>
<keyword evidence="9" id="KW-0131">Cell cycle</keyword>
<accession>A0A8J3E6Y2</accession>
<keyword evidence="8" id="KW-0472">Membrane</keyword>
<dbReference type="Proteomes" id="UP000636949">
    <property type="component" value="Unassembled WGS sequence"/>
</dbReference>
<dbReference type="RefSeq" id="WP_117001526.1">
    <property type="nucleotide sequence ID" value="NZ_BMJS01000002.1"/>
</dbReference>
<evidence type="ECO:0000313" key="14">
    <source>
        <dbReference type="EMBL" id="GGF90139.1"/>
    </source>
</evidence>
<comment type="subcellular location">
    <subcellularLocation>
        <location evidence="1">Cell inner membrane</location>
        <topology evidence="1">Single-pass membrane protein</topology>
    </subcellularLocation>
</comment>
<dbReference type="GO" id="GO:0008360">
    <property type="term" value="P:regulation of cell shape"/>
    <property type="evidence" value="ECO:0007669"/>
    <property type="project" value="UniProtKB-KW"/>
</dbReference>
<dbReference type="AlphaFoldDB" id="A0A8J3E6Y2"/>
<keyword evidence="15" id="KW-1185">Reference proteome</keyword>
<evidence type="ECO:0000256" key="5">
    <source>
        <dbReference type="ARBA" id="ARBA00022692"/>
    </source>
</evidence>
<keyword evidence="6" id="KW-0133">Cell shape</keyword>
<name>A0A8J3E6Y2_9GAMM</name>
<keyword evidence="5" id="KW-0812">Transmembrane</keyword>
<sequence length="122" mass="14150">MLISLILGVIAAFIIGLVIGLSVRKSSKNLSTELDETKKLLTHYQNTINEHVHKTHEIMENIYQQFSELQKHSQEYSVKLNLDPSRQSLLQPKAYRDKEKTHQLNNEPQYPKDYASEGEEKQ</sequence>
<evidence type="ECO:0000256" key="8">
    <source>
        <dbReference type="ARBA" id="ARBA00023136"/>
    </source>
</evidence>
<keyword evidence="2" id="KW-1003">Cell membrane</keyword>
<dbReference type="PANTHER" id="PTHR39579">
    <property type="entry name" value="INNER MEMBRANE PROTEIN YHCB"/>
    <property type="match status" value="1"/>
</dbReference>
<evidence type="ECO:0000256" key="3">
    <source>
        <dbReference type="ARBA" id="ARBA00022519"/>
    </source>
</evidence>
<keyword evidence="4" id="KW-0132">Cell division</keyword>
<evidence type="ECO:0000256" key="11">
    <source>
        <dbReference type="ARBA" id="ARBA00035703"/>
    </source>
</evidence>
<feature type="region of interest" description="Disordered" evidence="13">
    <location>
        <begin position="87"/>
        <end position="122"/>
    </location>
</feature>
<dbReference type="Pfam" id="PF06295">
    <property type="entry name" value="ZapG-like"/>
    <property type="match status" value="1"/>
</dbReference>
<evidence type="ECO:0000256" key="9">
    <source>
        <dbReference type="ARBA" id="ARBA00023306"/>
    </source>
</evidence>
<dbReference type="GO" id="GO:0051301">
    <property type="term" value="P:cell division"/>
    <property type="evidence" value="ECO:0007669"/>
    <property type="project" value="UniProtKB-KW"/>
</dbReference>